<dbReference type="Gene3D" id="3.40.50.1820">
    <property type="entry name" value="alpha/beta hydrolase"/>
    <property type="match status" value="1"/>
</dbReference>
<sequence>MNLQRICVALGVSLTYATLSSAFPSQNSSKVCQNYAVPVGVSTQFFTLTLPEFTDSLDAVDFAYNIARRDSDTSFFPITGAQEPLNKTYTISGTFCTPVTKNGREGTVLLATHGLGFDRSYWDPSLDASKYSFVDHAINEGYSVFYYDRLGTGQSSKVSGYTESQAETQLAILQSLTRSLRAGSCTGSLGVPTNVVHVGHSFGSFLTSALLAATPDLSDGAILTGVSYNGSQTGTLVEGFGLRVANQQAPGKWSGRDTGYLTTADIFSNAGTFFYNGSYDKNVLLYADARKQPFSAGELLTLNLLNPDAHLYTGPVMVCSPIPWAWH</sequence>
<protein>
    <recommendedName>
        <fullName evidence="2">AB hydrolase-1 domain-containing protein</fullName>
    </recommendedName>
</protein>
<dbReference type="InterPro" id="IPR000073">
    <property type="entry name" value="AB_hydrolase_1"/>
</dbReference>
<name>A0ABR4P7L3_9HELO</name>
<dbReference type="InterPro" id="IPR029058">
    <property type="entry name" value="AB_hydrolase_fold"/>
</dbReference>
<evidence type="ECO:0000313" key="4">
    <source>
        <dbReference type="Proteomes" id="UP001629113"/>
    </source>
</evidence>
<dbReference type="Proteomes" id="UP001629113">
    <property type="component" value="Unassembled WGS sequence"/>
</dbReference>
<comment type="caution">
    <text evidence="3">The sequence shown here is derived from an EMBL/GenBank/DDBJ whole genome shotgun (WGS) entry which is preliminary data.</text>
</comment>
<evidence type="ECO:0000256" key="1">
    <source>
        <dbReference type="SAM" id="SignalP"/>
    </source>
</evidence>
<dbReference type="SUPFAM" id="SSF53474">
    <property type="entry name" value="alpha/beta-Hydrolases"/>
    <property type="match status" value="1"/>
</dbReference>
<gene>
    <name evidence="3" type="ORF">PVAG01_09526</name>
</gene>
<dbReference type="Pfam" id="PF12697">
    <property type="entry name" value="Abhydrolase_6"/>
    <property type="match status" value="1"/>
</dbReference>
<keyword evidence="1" id="KW-0732">Signal</keyword>
<proteinExistence type="predicted"/>
<accession>A0ABR4P7L3</accession>
<keyword evidence="4" id="KW-1185">Reference proteome</keyword>
<reference evidence="3 4" key="1">
    <citation type="submission" date="2024-06" db="EMBL/GenBank/DDBJ databases">
        <title>Complete genome of Phlyctema vagabunda strain 19-DSS-EL-015.</title>
        <authorList>
            <person name="Fiorenzani C."/>
        </authorList>
    </citation>
    <scope>NUCLEOTIDE SEQUENCE [LARGE SCALE GENOMIC DNA]</scope>
    <source>
        <strain evidence="3 4">19-DSS-EL-015</strain>
    </source>
</reference>
<feature type="domain" description="AB hydrolase-1" evidence="2">
    <location>
        <begin position="109"/>
        <end position="278"/>
    </location>
</feature>
<evidence type="ECO:0000259" key="2">
    <source>
        <dbReference type="Pfam" id="PF12697"/>
    </source>
</evidence>
<organism evidence="3 4">
    <name type="scientific">Phlyctema vagabunda</name>
    <dbReference type="NCBI Taxonomy" id="108571"/>
    <lineage>
        <taxon>Eukaryota</taxon>
        <taxon>Fungi</taxon>
        <taxon>Dikarya</taxon>
        <taxon>Ascomycota</taxon>
        <taxon>Pezizomycotina</taxon>
        <taxon>Leotiomycetes</taxon>
        <taxon>Helotiales</taxon>
        <taxon>Dermateaceae</taxon>
        <taxon>Phlyctema</taxon>
    </lineage>
</organism>
<dbReference type="EMBL" id="JBFCZG010000008">
    <property type="protein sequence ID" value="KAL3419304.1"/>
    <property type="molecule type" value="Genomic_DNA"/>
</dbReference>
<feature type="chain" id="PRO_5045791951" description="AB hydrolase-1 domain-containing protein" evidence="1">
    <location>
        <begin position="23"/>
        <end position="327"/>
    </location>
</feature>
<evidence type="ECO:0000313" key="3">
    <source>
        <dbReference type="EMBL" id="KAL3419304.1"/>
    </source>
</evidence>
<feature type="signal peptide" evidence="1">
    <location>
        <begin position="1"/>
        <end position="22"/>
    </location>
</feature>